<proteinExistence type="predicted"/>
<feature type="signal peptide" evidence="1">
    <location>
        <begin position="1"/>
        <end position="20"/>
    </location>
</feature>
<keyword evidence="1" id="KW-0732">Signal</keyword>
<evidence type="ECO:0000313" key="2">
    <source>
        <dbReference type="EMBL" id="KAE8154877.1"/>
    </source>
</evidence>
<gene>
    <name evidence="2" type="ORF">BDV25DRAFT_135519</name>
</gene>
<accession>A0A5N6U8D9</accession>
<reference evidence="2 3" key="1">
    <citation type="submission" date="2019-04" db="EMBL/GenBank/DDBJ databases">
        <title>Friends and foes A comparative genomics study of 23 Aspergillus species from section Flavi.</title>
        <authorList>
            <consortium name="DOE Joint Genome Institute"/>
            <person name="Kjaerbolling I."/>
            <person name="Vesth T."/>
            <person name="Frisvad J.C."/>
            <person name="Nybo J.L."/>
            <person name="Theobald S."/>
            <person name="Kildgaard S."/>
            <person name="Isbrandt T."/>
            <person name="Kuo A."/>
            <person name="Sato A."/>
            <person name="Lyhne E.K."/>
            <person name="Kogle M.E."/>
            <person name="Wiebenga A."/>
            <person name="Kun R.S."/>
            <person name="Lubbers R.J."/>
            <person name="Makela M.R."/>
            <person name="Barry K."/>
            <person name="Chovatia M."/>
            <person name="Clum A."/>
            <person name="Daum C."/>
            <person name="Haridas S."/>
            <person name="He G."/>
            <person name="LaButti K."/>
            <person name="Lipzen A."/>
            <person name="Mondo S."/>
            <person name="Riley R."/>
            <person name="Salamov A."/>
            <person name="Simmons B.A."/>
            <person name="Magnuson J.K."/>
            <person name="Henrissat B."/>
            <person name="Mortensen U.H."/>
            <person name="Larsen T.O."/>
            <person name="Devries R.P."/>
            <person name="Grigoriev I.V."/>
            <person name="Machida M."/>
            <person name="Baker S.E."/>
            <person name="Andersen M.R."/>
        </authorList>
    </citation>
    <scope>NUCLEOTIDE SEQUENCE [LARGE SCALE GENOMIC DNA]</scope>
    <source>
        <strain evidence="2 3">IBT 18842</strain>
    </source>
</reference>
<dbReference type="Proteomes" id="UP000325780">
    <property type="component" value="Unassembled WGS sequence"/>
</dbReference>
<dbReference type="EMBL" id="ML742026">
    <property type="protein sequence ID" value="KAE8154877.1"/>
    <property type="molecule type" value="Genomic_DNA"/>
</dbReference>
<protein>
    <submittedName>
        <fullName evidence="2">Uncharacterized protein</fullName>
    </submittedName>
</protein>
<evidence type="ECO:0000256" key="1">
    <source>
        <dbReference type="SAM" id="SignalP"/>
    </source>
</evidence>
<name>A0A5N6U8D9_ASPAV</name>
<keyword evidence="3" id="KW-1185">Reference proteome</keyword>
<sequence length="100" mass="10919">MKIQVLTMSLGALFIGNAMACDTAANAWRDCEWFGTAPSCGWTNNEIGDTVDGWTLADWTKDKSSTAFCYKEQNQGSYGNCCGEYGSGCLSGYKRLWCKG</sequence>
<dbReference type="OrthoDB" id="4509620at2759"/>
<evidence type="ECO:0000313" key="3">
    <source>
        <dbReference type="Proteomes" id="UP000325780"/>
    </source>
</evidence>
<organism evidence="2 3">
    <name type="scientific">Aspergillus avenaceus</name>
    <dbReference type="NCBI Taxonomy" id="36643"/>
    <lineage>
        <taxon>Eukaryota</taxon>
        <taxon>Fungi</taxon>
        <taxon>Dikarya</taxon>
        <taxon>Ascomycota</taxon>
        <taxon>Pezizomycotina</taxon>
        <taxon>Eurotiomycetes</taxon>
        <taxon>Eurotiomycetidae</taxon>
        <taxon>Eurotiales</taxon>
        <taxon>Aspergillaceae</taxon>
        <taxon>Aspergillus</taxon>
        <taxon>Aspergillus subgen. Circumdati</taxon>
    </lineage>
</organism>
<feature type="chain" id="PRO_5024979174" evidence="1">
    <location>
        <begin position="21"/>
        <end position="100"/>
    </location>
</feature>
<dbReference type="AlphaFoldDB" id="A0A5N6U8D9"/>